<name>A0A6J7XNY9_9CAUD</name>
<evidence type="ECO:0000313" key="2">
    <source>
        <dbReference type="EMBL" id="CAB5229696.1"/>
    </source>
</evidence>
<evidence type="ECO:0008006" key="3">
    <source>
        <dbReference type="Google" id="ProtNLM"/>
    </source>
</evidence>
<proteinExistence type="predicted"/>
<keyword evidence="1" id="KW-0812">Transmembrane</keyword>
<keyword evidence="1" id="KW-0472">Membrane</keyword>
<accession>A0A6J7XNY9</accession>
<sequence>METLLSLLKNAAPGLATIVAGPLGGAAVSAIASKLGVSDTVAAVTQALQTDPEAAQKLAEIDLKQFQLENEDRASARHMQEVALQQDSWFAKNFLYMFTSVWSVFAMVFFAMASFYTIPDANTRIVDTIIGVLIGTVLTGFFNFFFGSSKGSKDKTDALVRGVK</sequence>
<evidence type="ECO:0000256" key="1">
    <source>
        <dbReference type="SAM" id="Phobius"/>
    </source>
</evidence>
<reference evidence="2" key="1">
    <citation type="submission" date="2020-05" db="EMBL/GenBank/DDBJ databases">
        <authorList>
            <person name="Chiriac C."/>
            <person name="Salcher M."/>
            <person name="Ghai R."/>
            <person name="Kavagutti S V."/>
        </authorList>
    </citation>
    <scope>NUCLEOTIDE SEQUENCE</scope>
</reference>
<gene>
    <name evidence="2" type="ORF">UFOVP1562_8</name>
</gene>
<dbReference type="EMBL" id="LR798411">
    <property type="protein sequence ID" value="CAB5229696.1"/>
    <property type="molecule type" value="Genomic_DNA"/>
</dbReference>
<organism evidence="2">
    <name type="scientific">uncultured Caudovirales phage</name>
    <dbReference type="NCBI Taxonomy" id="2100421"/>
    <lineage>
        <taxon>Viruses</taxon>
        <taxon>Duplodnaviria</taxon>
        <taxon>Heunggongvirae</taxon>
        <taxon>Uroviricota</taxon>
        <taxon>Caudoviricetes</taxon>
        <taxon>Peduoviridae</taxon>
        <taxon>Maltschvirus</taxon>
        <taxon>Maltschvirus maltsch</taxon>
    </lineage>
</organism>
<feature type="transmembrane region" description="Helical" evidence="1">
    <location>
        <begin position="94"/>
        <end position="116"/>
    </location>
</feature>
<keyword evidence="1" id="KW-1133">Transmembrane helix</keyword>
<feature type="transmembrane region" description="Helical" evidence="1">
    <location>
        <begin position="128"/>
        <end position="146"/>
    </location>
</feature>
<protein>
    <recommendedName>
        <fullName evidence="3">TMhelix containing protein</fullName>
    </recommendedName>
</protein>